<name>A0A2P6PLL7_ROSCH</name>
<organism evidence="4 5">
    <name type="scientific">Rosa chinensis</name>
    <name type="common">China rose</name>
    <dbReference type="NCBI Taxonomy" id="74649"/>
    <lineage>
        <taxon>Eukaryota</taxon>
        <taxon>Viridiplantae</taxon>
        <taxon>Streptophyta</taxon>
        <taxon>Embryophyta</taxon>
        <taxon>Tracheophyta</taxon>
        <taxon>Spermatophyta</taxon>
        <taxon>Magnoliopsida</taxon>
        <taxon>eudicotyledons</taxon>
        <taxon>Gunneridae</taxon>
        <taxon>Pentapetalae</taxon>
        <taxon>rosids</taxon>
        <taxon>fabids</taxon>
        <taxon>Rosales</taxon>
        <taxon>Rosaceae</taxon>
        <taxon>Rosoideae</taxon>
        <taxon>Rosoideae incertae sedis</taxon>
        <taxon>Rosa</taxon>
    </lineage>
</organism>
<feature type="compositionally biased region" description="Basic and acidic residues" evidence="1">
    <location>
        <begin position="334"/>
        <end position="344"/>
    </location>
</feature>
<evidence type="ECO:0000313" key="4">
    <source>
        <dbReference type="EMBL" id="PRQ22834.1"/>
    </source>
</evidence>
<dbReference type="Pfam" id="PF00646">
    <property type="entry name" value="F-box"/>
    <property type="match status" value="1"/>
</dbReference>
<feature type="domain" description="F-box" evidence="2">
    <location>
        <begin position="13"/>
        <end position="46"/>
    </location>
</feature>
<dbReference type="Pfam" id="PF03478">
    <property type="entry name" value="Beta-prop_KIB1-4"/>
    <property type="match status" value="1"/>
</dbReference>
<evidence type="ECO:0000259" key="3">
    <source>
        <dbReference type="Pfam" id="PF03478"/>
    </source>
</evidence>
<feature type="region of interest" description="Disordered" evidence="1">
    <location>
        <begin position="312"/>
        <end position="354"/>
    </location>
</feature>
<dbReference type="PANTHER" id="PTHR44259:SF114">
    <property type="entry name" value="OS06G0707300 PROTEIN"/>
    <property type="match status" value="1"/>
</dbReference>
<proteinExistence type="predicted"/>
<dbReference type="InterPro" id="IPR005174">
    <property type="entry name" value="KIB1-4_b-propeller"/>
</dbReference>
<dbReference type="EMBL" id="PDCK01000044">
    <property type="protein sequence ID" value="PRQ22834.1"/>
    <property type="molecule type" value="Genomic_DNA"/>
</dbReference>
<feature type="compositionally biased region" description="Acidic residues" evidence="1">
    <location>
        <begin position="324"/>
        <end position="333"/>
    </location>
</feature>
<dbReference type="InterPro" id="IPR050942">
    <property type="entry name" value="F-box_BR-signaling"/>
</dbReference>
<gene>
    <name evidence="4" type="ORF">RchiOBHm_Chr6g0254551</name>
</gene>
<feature type="domain" description="KIB1-4 beta-propeller" evidence="3">
    <location>
        <begin position="73"/>
        <end position="451"/>
    </location>
</feature>
<comment type="caution">
    <text evidence="4">The sequence shown here is derived from an EMBL/GenBank/DDBJ whole genome shotgun (WGS) entry which is preliminary data.</text>
</comment>
<dbReference type="PANTHER" id="PTHR44259">
    <property type="entry name" value="OS07G0183000 PROTEIN-RELATED"/>
    <property type="match status" value="1"/>
</dbReference>
<dbReference type="AlphaFoldDB" id="A0A2P6PLL7"/>
<accession>A0A2P6PLL7</accession>
<keyword evidence="5" id="KW-1185">Reference proteome</keyword>
<protein>
    <submittedName>
        <fullName evidence="4">Putative F-box domain-containing protein</fullName>
    </submittedName>
</protein>
<sequence>MVTNEYSCWQTPPLDIMENILQRVNLGDRIRLRNSCKYWKSIVMRRDIPGAPHELPWLLLPQAPKCSNKCLSFASLTERKEVKLKLPKEVRGSWIYGSWKGWLIMVKEKGLQSTMCLLNPISGALHKLPPLRTIPSFKKIVKTRQWKRFGASTFLWYVALLTPHDLNSSGHFTVAIIFEDFKGQKTLGLCKLEDLTWSLFRVFDNKDRLELVDILFSRGILYALVDSQKDGLVAATRVLNFADHGVKLKLIHDKQEHKNVRIDDLNSDYPRVSNANYRSMLLESTSNEVLVIHQMVDYVLCRDGAGDINDIEEDDGNIIVDNQEGVDQDNDGDEGNHENDHEESNLEANNQDGGEIDDVEYVIDEDAPGFNPHVTTRSFRVYKIDPNNNNLLPVQNLGDQVFFLGDGAGSVSLPSGNFPEVKRNCIYFATNYVWNEELSPKTYRSREIGIFYLDGERIRRPFSSVKILLSYRATWFTPSL</sequence>
<dbReference type="Gramene" id="PRQ22834">
    <property type="protein sequence ID" value="PRQ22834"/>
    <property type="gene ID" value="RchiOBHm_Chr6g0254551"/>
</dbReference>
<evidence type="ECO:0000259" key="2">
    <source>
        <dbReference type="Pfam" id="PF00646"/>
    </source>
</evidence>
<dbReference type="Proteomes" id="UP000238479">
    <property type="component" value="Chromosome 6"/>
</dbReference>
<evidence type="ECO:0000256" key="1">
    <source>
        <dbReference type="SAM" id="MobiDB-lite"/>
    </source>
</evidence>
<evidence type="ECO:0000313" key="5">
    <source>
        <dbReference type="Proteomes" id="UP000238479"/>
    </source>
</evidence>
<reference evidence="4 5" key="1">
    <citation type="journal article" date="2018" name="Nat. Genet.">
        <title>The Rosa genome provides new insights in the design of modern roses.</title>
        <authorList>
            <person name="Bendahmane M."/>
        </authorList>
    </citation>
    <scope>NUCLEOTIDE SEQUENCE [LARGE SCALE GENOMIC DNA]</scope>
    <source>
        <strain evidence="5">cv. Old Blush</strain>
    </source>
</reference>
<dbReference type="InterPro" id="IPR001810">
    <property type="entry name" value="F-box_dom"/>
</dbReference>